<gene>
    <name evidence="1" type="ORF">GCM10010987_61490</name>
</gene>
<protein>
    <submittedName>
        <fullName evidence="1">Uncharacterized protein</fullName>
    </submittedName>
</protein>
<dbReference type="AlphaFoldDB" id="A0AA88B9N0"/>
<dbReference type="Proteomes" id="UP000625079">
    <property type="component" value="Unassembled WGS sequence"/>
</dbReference>
<sequence>MDAAAAGGGCSLIIDAKELYHAICKGPVSNRWMIFCCNAMRAEMAELDNLIFDYANDTLLTVNYKLPRNSLDE</sequence>
<dbReference type="EMBL" id="BMHC01000019">
    <property type="protein sequence ID" value="GGI30850.1"/>
    <property type="molecule type" value="Genomic_DNA"/>
</dbReference>
<comment type="caution">
    <text evidence="1">The sequence shown here is derived from an EMBL/GenBank/DDBJ whole genome shotgun (WGS) entry which is preliminary data.</text>
</comment>
<evidence type="ECO:0000313" key="2">
    <source>
        <dbReference type="Proteomes" id="UP000625079"/>
    </source>
</evidence>
<evidence type="ECO:0000313" key="1">
    <source>
        <dbReference type="EMBL" id="GGI30850.1"/>
    </source>
</evidence>
<proteinExistence type="predicted"/>
<accession>A0AA88B9N0</accession>
<reference evidence="1" key="1">
    <citation type="journal article" date="2014" name="Int. J. Syst. Evol. Microbiol.">
        <title>Complete genome sequence of Corynebacterium casei LMG S-19264T (=DSM 44701T), isolated from a smear-ripened cheese.</title>
        <authorList>
            <consortium name="US DOE Joint Genome Institute (JGI-PGF)"/>
            <person name="Walter F."/>
            <person name="Albersmeier A."/>
            <person name="Kalinowski J."/>
            <person name="Ruckert C."/>
        </authorList>
    </citation>
    <scope>NUCLEOTIDE SEQUENCE</scope>
    <source>
        <strain evidence="1">CGMCC 1.15034</strain>
    </source>
</reference>
<organism evidence="1 2">
    <name type="scientific">Bradyrhizobium guangdongense</name>
    <dbReference type="NCBI Taxonomy" id="1325090"/>
    <lineage>
        <taxon>Bacteria</taxon>
        <taxon>Pseudomonadati</taxon>
        <taxon>Pseudomonadota</taxon>
        <taxon>Alphaproteobacteria</taxon>
        <taxon>Hyphomicrobiales</taxon>
        <taxon>Nitrobacteraceae</taxon>
        <taxon>Bradyrhizobium</taxon>
    </lineage>
</organism>
<reference evidence="1" key="2">
    <citation type="submission" date="2022-12" db="EMBL/GenBank/DDBJ databases">
        <authorList>
            <person name="Sun Q."/>
            <person name="Zhou Y."/>
        </authorList>
    </citation>
    <scope>NUCLEOTIDE SEQUENCE</scope>
    <source>
        <strain evidence="1">CGMCC 1.15034</strain>
    </source>
</reference>
<name>A0AA88B9N0_9BRAD</name>